<accession>A0ABN9S162</accession>
<feature type="non-terminal residue" evidence="1">
    <location>
        <position position="88"/>
    </location>
</feature>
<keyword evidence="2" id="KW-1185">Reference proteome</keyword>
<gene>
    <name evidence="1" type="ORF">PCOR1329_LOCUS24011</name>
</gene>
<dbReference type="EMBL" id="CAUYUJ010008212">
    <property type="protein sequence ID" value="CAK0823190.1"/>
    <property type="molecule type" value="Genomic_DNA"/>
</dbReference>
<evidence type="ECO:0000313" key="1">
    <source>
        <dbReference type="EMBL" id="CAK0823190.1"/>
    </source>
</evidence>
<protein>
    <submittedName>
        <fullName evidence="1">Uncharacterized protein</fullName>
    </submittedName>
</protein>
<organism evidence="1 2">
    <name type="scientific">Prorocentrum cordatum</name>
    <dbReference type="NCBI Taxonomy" id="2364126"/>
    <lineage>
        <taxon>Eukaryota</taxon>
        <taxon>Sar</taxon>
        <taxon>Alveolata</taxon>
        <taxon>Dinophyceae</taxon>
        <taxon>Prorocentrales</taxon>
        <taxon>Prorocentraceae</taxon>
        <taxon>Prorocentrum</taxon>
    </lineage>
</organism>
<reference evidence="1" key="1">
    <citation type="submission" date="2023-10" db="EMBL/GenBank/DDBJ databases">
        <authorList>
            <person name="Chen Y."/>
            <person name="Shah S."/>
            <person name="Dougan E. K."/>
            <person name="Thang M."/>
            <person name="Chan C."/>
        </authorList>
    </citation>
    <scope>NUCLEOTIDE SEQUENCE [LARGE SCALE GENOMIC DNA]</scope>
</reference>
<feature type="non-terminal residue" evidence="1">
    <location>
        <position position="1"/>
    </location>
</feature>
<dbReference type="Proteomes" id="UP001189429">
    <property type="component" value="Unassembled WGS sequence"/>
</dbReference>
<proteinExistence type="predicted"/>
<evidence type="ECO:0000313" key="2">
    <source>
        <dbReference type="Proteomes" id="UP001189429"/>
    </source>
</evidence>
<sequence length="88" mass="10102">DQYLKKVFRVDREYVGGEALFGEVGHCMYAHHEDQEISILDDQMTNRRVPVSAVVEANETLPKPKALLTRKHVSKKMNYQMLGRLGIT</sequence>
<name>A0ABN9S162_9DINO</name>
<comment type="caution">
    <text evidence="1">The sequence shown here is derived from an EMBL/GenBank/DDBJ whole genome shotgun (WGS) entry which is preliminary data.</text>
</comment>